<dbReference type="GO" id="GO:0006749">
    <property type="term" value="P:glutathione metabolic process"/>
    <property type="evidence" value="ECO:0007669"/>
    <property type="project" value="TreeGrafter"/>
</dbReference>
<dbReference type="SFLD" id="SFLDG00358">
    <property type="entry name" value="Main_(cytGST)"/>
    <property type="match status" value="1"/>
</dbReference>
<accession>A0AB39ZPG3</accession>
<dbReference type="SFLD" id="SFLDS00019">
    <property type="entry name" value="Glutathione_Transferase_(cytos"/>
    <property type="match status" value="1"/>
</dbReference>
<dbReference type="PANTHER" id="PTHR43969">
    <property type="entry name" value="GLUTATHIONE S TRANSFERASE D10, ISOFORM A-RELATED"/>
    <property type="match status" value="1"/>
</dbReference>
<dbReference type="PROSITE" id="PS50405">
    <property type="entry name" value="GST_CTER"/>
    <property type="match status" value="1"/>
</dbReference>
<evidence type="ECO:0000259" key="1">
    <source>
        <dbReference type="PROSITE" id="PS50404"/>
    </source>
</evidence>
<dbReference type="InterPro" id="IPR036249">
    <property type="entry name" value="Thioredoxin-like_sf"/>
</dbReference>
<evidence type="ECO:0000259" key="2">
    <source>
        <dbReference type="PROSITE" id="PS50405"/>
    </source>
</evidence>
<dbReference type="CDD" id="cd03045">
    <property type="entry name" value="GST_N_Delta_Epsilon"/>
    <property type="match status" value="1"/>
</dbReference>
<protein>
    <submittedName>
        <fullName evidence="4">Glutathione S-transferase 1-like</fullName>
    </submittedName>
</protein>
<sequence length="224" mass="24996">MSSSGIILYGVDLSPCVRTVKLTLKALNLDYEYKEVNLQTGEHLQEDFLKKNPQHTVPVLDDNGTVLWDSHAIATYLVDKYAKSDELYPKDLVQRAIINQRLFFDASVIFANLANVSGPFWVNGITVVPQEKLDNLHKGLKLLETFLDSTPYLAGDSLTLADLSAGPTVTALPAAVDIDPVVYPKVTAWLDRLNKIPYFKEINEAPAQGYVNFLRSQWTKLGDK</sequence>
<dbReference type="GO" id="GO:0004364">
    <property type="term" value="F:glutathione transferase activity"/>
    <property type="evidence" value="ECO:0007669"/>
    <property type="project" value="TreeGrafter"/>
</dbReference>
<dbReference type="InterPro" id="IPR036282">
    <property type="entry name" value="Glutathione-S-Trfase_C_sf"/>
</dbReference>
<dbReference type="AlphaFoldDB" id="A0AB39ZPG3"/>
<dbReference type="SUPFAM" id="SSF52833">
    <property type="entry name" value="Thioredoxin-like"/>
    <property type="match status" value="1"/>
</dbReference>
<dbReference type="InterPro" id="IPR040079">
    <property type="entry name" value="Glutathione_S-Trfase"/>
</dbReference>
<proteinExistence type="predicted"/>
<dbReference type="InterPro" id="IPR010987">
    <property type="entry name" value="Glutathione-S-Trfase_C-like"/>
</dbReference>
<feature type="domain" description="GST C-terminal" evidence="2">
    <location>
        <begin position="91"/>
        <end position="213"/>
    </location>
</feature>
<keyword evidence="3" id="KW-1185">Reference proteome</keyword>
<dbReference type="GeneID" id="108017832"/>
<dbReference type="InterPro" id="IPR004045">
    <property type="entry name" value="Glutathione_S-Trfase_N"/>
</dbReference>
<evidence type="ECO:0000313" key="4">
    <source>
        <dbReference type="RefSeq" id="XP_016940474.2"/>
    </source>
</evidence>
<dbReference type="Proteomes" id="UP001652628">
    <property type="component" value="Chromosome 2R"/>
</dbReference>
<dbReference type="SFLD" id="SFLDG01153">
    <property type="entry name" value="Main.4:_Theta-like"/>
    <property type="match status" value="1"/>
</dbReference>
<dbReference type="PROSITE" id="PS50404">
    <property type="entry name" value="GST_NTER"/>
    <property type="match status" value="1"/>
</dbReference>
<dbReference type="PANTHER" id="PTHR43969:SF4">
    <property type="entry name" value="FI01423P-RELATED"/>
    <property type="match status" value="1"/>
</dbReference>
<reference evidence="4" key="1">
    <citation type="submission" date="2025-08" db="UniProtKB">
        <authorList>
            <consortium name="RefSeq"/>
        </authorList>
    </citation>
    <scope>IDENTIFICATION</scope>
</reference>
<dbReference type="Pfam" id="PF13417">
    <property type="entry name" value="GST_N_3"/>
    <property type="match status" value="1"/>
</dbReference>
<evidence type="ECO:0000313" key="3">
    <source>
        <dbReference type="Proteomes" id="UP001652628"/>
    </source>
</evidence>
<dbReference type="CDD" id="cd03177">
    <property type="entry name" value="GST_C_Delta_Epsilon"/>
    <property type="match status" value="1"/>
</dbReference>
<dbReference type="Gene3D" id="3.40.30.10">
    <property type="entry name" value="Glutaredoxin"/>
    <property type="match status" value="1"/>
</dbReference>
<feature type="domain" description="GST N-terminal" evidence="1">
    <location>
        <begin position="4"/>
        <end position="85"/>
    </location>
</feature>
<organism evidence="3 4">
    <name type="scientific">Drosophila suzukii</name>
    <name type="common">Spotted-wing drosophila fruit fly</name>
    <dbReference type="NCBI Taxonomy" id="28584"/>
    <lineage>
        <taxon>Eukaryota</taxon>
        <taxon>Metazoa</taxon>
        <taxon>Ecdysozoa</taxon>
        <taxon>Arthropoda</taxon>
        <taxon>Hexapoda</taxon>
        <taxon>Insecta</taxon>
        <taxon>Pterygota</taxon>
        <taxon>Neoptera</taxon>
        <taxon>Endopterygota</taxon>
        <taxon>Diptera</taxon>
        <taxon>Brachycera</taxon>
        <taxon>Muscomorpha</taxon>
        <taxon>Ephydroidea</taxon>
        <taxon>Drosophilidae</taxon>
        <taxon>Drosophila</taxon>
        <taxon>Sophophora</taxon>
    </lineage>
</organism>
<dbReference type="Pfam" id="PF13410">
    <property type="entry name" value="GST_C_2"/>
    <property type="match status" value="1"/>
</dbReference>
<name>A0AB39ZPG3_DROSZ</name>
<gene>
    <name evidence="4" type="primary">LOC108017832</name>
</gene>
<dbReference type="SUPFAM" id="SSF47616">
    <property type="entry name" value="GST C-terminal domain-like"/>
    <property type="match status" value="1"/>
</dbReference>
<dbReference type="RefSeq" id="XP_016940474.2">
    <property type="nucleotide sequence ID" value="XM_017084985.4"/>
</dbReference>
<dbReference type="Gene3D" id="1.20.1050.10">
    <property type="match status" value="1"/>
</dbReference>